<dbReference type="AlphaFoldDB" id="A0A1G8F7U5"/>
<dbReference type="RefSeq" id="WP_092505246.1">
    <property type="nucleotide sequence ID" value="NZ_LT629695.1"/>
</dbReference>
<sequence length="98" mass="9770">MHHVQGAIRRKLPSLILLFVLCALVLVFAPSSGGLAITAIACGLFALGLGVLAFLPLGAKPEVQHQQPVQPPSPGPAGQQGLSGPMQAGPPPGPPAAG</sequence>
<name>A0A1G8F7U5_9MICO</name>
<keyword evidence="2" id="KW-0472">Membrane</keyword>
<dbReference type="EMBL" id="LT629695">
    <property type="protein sequence ID" value="SDH78170.1"/>
    <property type="molecule type" value="Genomic_DNA"/>
</dbReference>
<protein>
    <submittedName>
        <fullName evidence="3">Uncharacterized protein</fullName>
    </submittedName>
</protein>
<keyword evidence="2" id="KW-0812">Transmembrane</keyword>
<feature type="compositionally biased region" description="Pro residues" evidence="1">
    <location>
        <begin position="88"/>
        <end position="98"/>
    </location>
</feature>
<dbReference type="STRING" id="399736.SAMN04489720_2369"/>
<accession>A0A1G8F7U5</accession>
<feature type="compositionally biased region" description="Low complexity" evidence="1">
    <location>
        <begin position="76"/>
        <end position="85"/>
    </location>
</feature>
<keyword evidence="2" id="KW-1133">Transmembrane helix</keyword>
<reference evidence="4" key="1">
    <citation type="submission" date="2016-10" db="EMBL/GenBank/DDBJ databases">
        <authorList>
            <person name="Varghese N."/>
            <person name="Submissions S."/>
        </authorList>
    </citation>
    <scope>NUCLEOTIDE SEQUENCE [LARGE SCALE GENOMIC DNA]</scope>
    <source>
        <strain evidence="4">DSM 22002</strain>
    </source>
</reference>
<keyword evidence="4" id="KW-1185">Reference proteome</keyword>
<feature type="transmembrane region" description="Helical" evidence="2">
    <location>
        <begin position="12"/>
        <end position="29"/>
    </location>
</feature>
<gene>
    <name evidence="3" type="ORF">SAMN04489720_2369</name>
</gene>
<feature type="region of interest" description="Disordered" evidence="1">
    <location>
        <begin position="63"/>
        <end position="98"/>
    </location>
</feature>
<organism evidence="3 4">
    <name type="scientific">Agrococcus jejuensis</name>
    <dbReference type="NCBI Taxonomy" id="399736"/>
    <lineage>
        <taxon>Bacteria</taxon>
        <taxon>Bacillati</taxon>
        <taxon>Actinomycetota</taxon>
        <taxon>Actinomycetes</taxon>
        <taxon>Micrococcales</taxon>
        <taxon>Microbacteriaceae</taxon>
        <taxon>Agrococcus</taxon>
    </lineage>
</organism>
<evidence type="ECO:0000313" key="3">
    <source>
        <dbReference type="EMBL" id="SDH78170.1"/>
    </source>
</evidence>
<dbReference type="Proteomes" id="UP000198822">
    <property type="component" value="Chromosome I"/>
</dbReference>
<evidence type="ECO:0000313" key="4">
    <source>
        <dbReference type="Proteomes" id="UP000198822"/>
    </source>
</evidence>
<feature type="transmembrane region" description="Helical" evidence="2">
    <location>
        <begin position="35"/>
        <end position="57"/>
    </location>
</feature>
<proteinExistence type="predicted"/>
<evidence type="ECO:0000256" key="1">
    <source>
        <dbReference type="SAM" id="MobiDB-lite"/>
    </source>
</evidence>
<evidence type="ECO:0000256" key="2">
    <source>
        <dbReference type="SAM" id="Phobius"/>
    </source>
</evidence>